<proteinExistence type="predicted"/>
<sequence>MTAPDVSVAGGARVTKERRREIACILLACSGATLIDPPTCGW</sequence>
<dbReference type="AlphaFoldDB" id="A0A090MT90"/>
<dbReference type="EMBL" id="CCAZ020000003">
    <property type="protein sequence ID" value="CEG10575.1"/>
    <property type="molecule type" value="Genomic_DNA"/>
</dbReference>
<comment type="caution">
    <text evidence="1">The sequence shown here is derived from an EMBL/GenBank/DDBJ whole genome shotgun (WGS) entry which is preliminary data.</text>
</comment>
<reference evidence="1 2" key="1">
    <citation type="journal article" date="2014" name="Genome Announc.">
        <title>Genome Sequence of Afipia felis Strain 76713, Isolated in Hospital Water Using an Amoeba Co-Culture Procedure.</title>
        <authorList>
            <person name="Benamar S."/>
            <person name="La Scola B."/>
            <person name="Croce O."/>
        </authorList>
    </citation>
    <scope>NUCLEOTIDE SEQUENCE [LARGE SCALE GENOMIC DNA]</scope>
    <source>
        <strain evidence="1 2">76713</strain>
    </source>
</reference>
<accession>A0A090MT90</accession>
<dbReference type="STRING" id="1035.BN961_04015"/>
<keyword evidence="2" id="KW-1185">Reference proteome</keyword>
<protein>
    <submittedName>
        <fullName evidence="1">Uncharacterized protein</fullName>
    </submittedName>
</protein>
<name>A0A090MT90_AFIFE</name>
<evidence type="ECO:0000313" key="2">
    <source>
        <dbReference type="Proteomes" id="UP000035762"/>
    </source>
</evidence>
<evidence type="ECO:0000313" key="1">
    <source>
        <dbReference type="EMBL" id="CEG10575.1"/>
    </source>
</evidence>
<organism evidence="1 2">
    <name type="scientific">Afipia felis</name>
    <name type="common">Cat scratch disease bacillus</name>
    <dbReference type="NCBI Taxonomy" id="1035"/>
    <lineage>
        <taxon>Bacteria</taxon>
        <taxon>Pseudomonadati</taxon>
        <taxon>Pseudomonadota</taxon>
        <taxon>Alphaproteobacteria</taxon>
        <taxon>Hyphomicrobiales</taxon>
        <taxon>Nitrobacteraceae</taxon>
        <taxon>Afipia</taxon>
    </lineage>
</organism>
<dbReference type="Proteomes" id="UP000035762">
    <property type="component" value="Unassembled WGS sequence"/>
</dbReference>
<gene>
    <name evidence="1" type="ORF">BN961_04015</name>
</gene>